<reference evidence="1" key="4">
    <citation type="submission" date="2019-03" db="UniProtKB">
        <authorList>
            <consortium name="EnsemblPlants"/>
        </authorList>
    </citation>
    <scope>IDENTIFICATION</scope>
</reference>
<dbReference type="AlphaFoldDB" id="A0A453PQV2"/>
<protein>
    <submittedName>
        <fullName evidence="1">Uncharacterized protein</fullName>
    </submittedName>
</protein>
<reference evidence="2" key="1">
    <citation type="journal article" date="2014" name="Science">
        <title>Ancient hybridizations among the ancestral genomes of bread wheat.</title>
        <authorList>
            <consortium name="International Wheat Genome Sequencing Consortium,"/>
            <person name="Marcussen T."/>
            <person name="Sandve S.R."/>
            <person name="Heier L."/>
            <person name="Spannagl M."/>
            <person name="Pfeifer M."/>
            <person name="Jakobsen K.S."/>
            <person name="Wulff B.B."/>
            <person name="Steuernagel B."/>
            <person name="Mayer K.F."/>
            <person name="Olsen O.A."/>
        </authorList>
    </citation>
    <scope>NUCLEOTIDE SEQUENCE [LARGE SCALE GENOMIC DNA]</scope>
    <source>
        <strain evidence="2">cv. AL8/78</strain>
    </source>
</reference>
<keyword evidence="2" id="KW-1185">Reference proteome</keyword>
<accession>A0A453PQV2</accession>
<organism evidence="1 2">
    <name type="scientific">Aegilops tauschii subsp. strangulata</name>
    <name type="common">Goatgrass</name>
    <dbReference type="NCBI Taxonomy" id="200361"/>
    <lineage>
        <taxon>Eukaryota</taxon>
        <taxon>Viridiplantae</taxon>
        <taxon>Streptophyta</taxon>
        <taxon>Embryophyta</taxon>
        <taxon>Tracheophyta</taxon>
        <taxon>Spermatophyta</taxon>
        <taxon>Magnoliopsida</taxon>
        <taxon>Liliopsida</taxon>
        <taxon>Poales</taxon>
        <taxon>Poaceae</taxon>
        <taxon>BOP clade</taxon>
        <taxon>Pooideae</taxon>
        <taxon>Triticodae</taxon>
        <taxon>Triticeae</taxon>
        <taxon>Triticinae</taxon>
        <taxon>Aegilops</taxon>
    </lineage>
</organism>
<reference evidence="1" key="5">
    <citation type="journal article" date="2021" name="G3 (Bethesda)">
        <title>Aegilops tauschii genome assembly Aet v5.0 features greater sequence contiguity and improved annotation.</title>
        <authorList>
            <person name="Wang L."/>
            <person name="Zhu T."/>
            <person name="Rodriguez J.C."/>
            <person name="Deal K.R."/>
            <person name="Dubcovsky J."/>
            <person name="McGuire P.E."/>
            <person name="Lux T."/>
            <person name="Spannagl M."/>
            <person name="Mayer K.F.X."/>
            <person name="Baldrich P."/>
            <person name="Meyers B.C."/>
            <person name="Huo N."/>
            <person name="Gu Y.Q."/>
            <person name="Zhou H."/>
            <person name="Devos K.M."/>
            <person name="Bennetzen J.L."/>
            <person name="Unver T."/>
            <person name="Budak H."/>
            <person name="Gulick P.J."/>
            <person name="Galiba G."/>
            <person name="Kalapos B."/>
            <person name="Nelson D.R."/>
            <person name="Li P."/>
            <person name="You F.M."/>
            <person name="Luo M.C."/>
            <person name="Dvorak J."/>
        </authorList>
    </citation>
    <scope>NUCLEOTIDE SEQUENCE [LARGE SCALE GENOMIC DNA]</scope>
    <source>
        <strain evidence="1">cv. AL8/78</strain>
    </source>
</reference>
<reference evidence="2" key="2">
    <citation type="journal article" date="2017" name="Nat. Plants">
        <title>The Aegilops tauschii genome reveals multiple impacts of transposons.</title>
        <authorList>
            <person name="Zhao G."/>
            <person name="Zou C."/>
            <person name="Li K."/>
            <person name="Wang K."/>
            <person name="Li T."/>
            <person name="Gao L."/>
            <person name="Zhang X."/>
            <person name="Wang H."/>
            <person name="Yang Z."/>
            <person name="Liu X."/>
            <person name="Jiang W."/>
            <person name="Mao L."/>
            <person name="Kong X."/>
            <person name="Jiao Y."/>
            <person name="Jia J."/>
        </authorList>
    </citation>
    <scope>NUCLEOTIDE SEQUENCE [LARGE SCALE GENOMIC DNA]</scope>
    <source>
        <strain evidence="2">cv. AL8/78</strain>
    </source>
</reference>
<sequence length="97" mass="10859">MHQQLVLSSGLVVPLTAYLDDIDAEIIDPPKNEMFDVAELIGDVIEHSRKRNVIVSTNVRELLECPVCLVHMYPPIHQVCLLAELITFNNSLSVASY</sequence>
<dbReference type="Proteomes" id="UP000015105">
    <property type="component" value="Chromosome 6D"/>
</dbReference>
<evidence type="ECO:0000313" key="2">
    <source>
        <dbReference type="Proteomes" id="UP000015105"/>
    </source>
</evidence>
<reference evidence="1" key="3">
    <citation type="journal article" date="2017" name="Nature">
        <title>Genome sequence of the progenitor of the wheat D genome Aegilops tauschii.</title>
        <authorList>
            <person name="Luo M.C."/>
            <person name="Gu Y.Q."/>
            <person name="Puiu D."/>
            <person name="Wang H."/>
            <person name="Twardziok S.O."/>
            <person name="Deal K.R."/>
            <person name="Huo N."/>
            <person name="Zhu T."/>
            <person name="Wang L."/>
            <person name="Wang Y."/>
            <person name="McGuire P.E."/>
            <person name="Liu S."/>
            <person name="Long H."/>
            <person name="Ramasamy R.K."/>
            <person name="Rodriguez J.C."/>
            <person name="Van S.L."/>
            <person name="Yuan L."/>
            <person name="Wang Z."/>
            <person name="Xia Z."/>
            <person name="Xiao L."/>
            <person name="Anderson O.D."/>
            <person name="Ouyang S."/>
            <person name="Liang Y."/>
            <person name="Zimin A.V."/>
            <person name="Pertea G."/>
            <person name="Qi P."/>
            <person name="Bennetzen J.L."/>
            <person name="Dai X."/>
            <person name="Dawson M.W."/>
            <person name="Muller H.G."/>
            <person name="Kugler K."/>
            <person name="Rivarola-Duarte L."/>
            <person name="Spannagl M."/>
            <person name="Mayer K.F.X."/>
            <person name="Lu F.H."/>
            <person name="Bevan M.W."/>
            <person name="Leroy P."/>
            <person name="Li P."/>
            <person name="You F.M."/>
            <person name="Sun Q."/>
            <person name="Liu Z."/>
            <person name="Lyons E."/>
            <person name="Wicker T."/>
            <person name="Salzberg S.L."/>
            <person name="Devos K.M."/>
            <person name="Dvorak J."/>
        </authorList>
    </citation>
    <scope>NUCLEOTIDE SEQUENCE [LARGE SCALE GENOMIC DNA]</scope>
    <source>
        <strain evidence="1">cv. AL8/78</strain>
    </source>
</reference>
<name>A0A453PQV2_AEGTS</name>
<proteinExistence type="predicted"/>
<dbReference type="Gramene" id="AET6Gv20817400.1">
    <property type="protein sequence ID" value="AET6Gv20817400.1"/>
    <property type="gene ID" value="AET6Gv20817400"/>
</dbReference>
<evidence type="ECO:0000313" key="1">
    <source>
        <dbReference type="EnsemblPlants" id="AET6Gv20817400.1"/>
    </source>
</evidence>
<dbReference type="EnsemblPlants" id="AET6Gv20817400.1">
    <property type="protein sequence ID" value="AET6Gv20817400.1"/>
    <property type="gene ID" value="AET6Gv20817400"/>
</dbReference>